<dbReference type="GO" id="GO:0006520">
    <property type="term" value="P:amino acid metabolic process"/>
    <property type="evidence" value="ECO:0007669"/>
    <property type="project" value="InterPro"/>
</dbReference>
<dbReference type="Gene3D" id="3.40.50.1370">
    <property type="entry name" value="Aspartate/ornithine carbamoyltransferase"/>
    <property type="match status" value="2"/>
</dbReference>
<keyword evidence="4 7" id="KW-0665">Pyrimidine biosynthesis</keyword>
<dbReference type="EC" id="2.1.3.2" evidence="7"/>
<sequence>MENLLSIKDLSVKGIEQILEDAQRILDGETKSIGQKTAALLFYEASTRTKMSFEMAAHRLGISLLGFSPETSSVQKGESLYDTVKTVEAIGADIVIIRHPEDAYYNQLQQNITIPIVNAGDGKGEHPTQCLLDLLTIYQEFGTFQNIKVVIAGDILHSRVAKSNAFALRKLGADVMFSAPSVWKDLSLPYDYVSMDEAVENCDVLMLLRVQNERHAGASSMTNEEYLAAYGLTTAREKAMKKNSILLHPAPINRGVEIESHLVECDRSRIFKQMNNGVAVRMAILNQLLQKGGHLHVVAN</sequence>
<dbReference type="GO" id="GO:0006207">
    <property type="term" value="P:'de novo' pyrimidine nucleobase biosynthetic process"/>
    <property type="evidence" value="ECO:0007669"/>
    <property type="project" value="InterPro"/>
</dbReference>
<dbReference type="Proteomes" id="UP000581688">
    <property type="component" value="Unassembled WGS sequence"/>
</dbReference>
<dbReference type="GO" id="GO:0004070">
    <property type="term" value="F:aspartate carbamoyltransferase activity"/>
    <property type="evidence" value="ECO:0007669"/>
    <property type="project" value="UniProtKB-UniRule"/>
</dbReference>
<dbReference type="Pfam" id="PF00185">
    <property type="entry name" value="OTCace"/>
    <property type="match status" value="1"/>
</dbReference>
<evidence type="ECO:0000256" key="2">
    <source>
        <dbReference type="ARBA" id="ARBA00008896"/>
    </source>
</evidence>
<dbReference type="PRINTS" id="PR00101">
    <property type="entry name" value="ATCASE"/>
</dbReference>
<dbReference type="InterPro" id="IPR036901">
    <property type="entry name" value="Asp/Orn_carbamoylTrfase_sf"/>
</dbReference>
<evidence type="ECO:0000256" key="4">
    <source>
        <dbReference type="ARBA" id="ARBA00022975"/>
    </source>
</evidence>
<keyword evidence="11" id="KW-1185">Reference proteome</keyword>
<evidence type="ECO:0000259" key="9">
    <source>
        <dbReference type="Pfam" id="PF02729"/>
    </source>
</evidence>
<dbReference type="HAMAP" id="MF_00001">
    <property type="entry name" value="Asp_carb_tr"/>
    <property type="match status" value="1"/>
</dbReference>
<evidence type="ECO:0000256" key="3">
    <source>
        <dbReference type="ARBA" id="ARBA00022679"/>
    </source>
</evidence>
<keyword evidence="3 7" id="KW-0808">Transferase</keyword>
<protein>
    <recommendedName>
        <fullName evidence="7">Aspartate carbamoyltransferase</fullName>
        <ecNumber evidence="7">2.1.3.2</ecNumber>
    </recommendedName>
    <alternativeName>
        <fullName evidence="7">Aspartate transcarbamylase</fullName>
        <shortName evidence="7">ATCase</shortName>
    </alternativeName>
</protein>
<feature type="binding site" evidence="7">
    <location>
        <position position="250"/>
    </location>
    <ligand>
        <name>carbamoyl phosphate</name>
        <dbReference type="ChEBI" id="CHEBI:58228"/>
    </ligand>
</feature>
<feature type="domain" description="Aspartate/ornithine carbamoyltransferase carbamoyl-P binding" evidence="9">
    <location>
        <begin position="3"/>
        <end position="139"/>
    </location>
</feature>
<dbReference type="SUPFAM" id="SSF53671">
    <property type="entry name" value="Aspartate/ornithine carbamoyltransferase"/>
    <property type="match status" value="1"/>
</dbReference>
<dbReference type="FunFam" id="3.40.50.1370:FF:000011">
    <property type="entry name" value="Aspartate carbamoyltransferase"/>
    <property type="match status" value="1"/>
</dbReference>
<reference evidence="10 11" key="1">
    <citation type="submission" date="2020-08" db="EMBL/GenBank/DDBJ databases">
        <title>Genomic Encyclopedia of Type Strains, Phase IV (KMG-IV): sequencing the most valuable type-strain genomes for metagenomic binning, comparative biology and taxonomic classification.</title>
        <authorList>
            <person name="Goeker M."/>
        </authorList>
    </citation>
    <scope>NUCLEOTIDE SEQUENCE [LARGE SCALE GENOMIC DNA]</scope>
    <source>
        <strain evidence="10 11">DSM 19612</strain>
    </source>
</reference>
<dbReference type="PANTHER" id="PTHR45753">
    <property type="entry name" value="ORNITHINE CARBAMOYLTRANSFERASE, MITOCHONDRIAL"/>
    <property type="match status" value="1"/>
</dbReference>
<dbReference type="AlphaFoldDB" id="A0A841Q3L1"/>
<feature type="binding site" evidence="7">
    <location>
        <position position="76"/>
    </location>
    <ligand>
        <name>L-aspartate</name>
        <dbReference type="ChEBI" id="CHEBI:29991"/>
    </ligand>
</feature>
<dbReference type="NCBIfam" id="NF002032">
    <property type="entry name" value="PRK00856.1"/>
    <property type="match status" value="1"/>
</dbReference>
<dbReference type="PANTHER" id="PTHR45753:SF6">
    <property type="entry name" value="ASPARTATE CARBAMOYLTRANSFERASE"/>
    <property type="match status" value="1"/>
</dbReference>
<comment type="similarity">
    <text evidence="2 7">Belongs to the aspartate/ornithine carbamoyltransferase superfamily. ATCase family.</text>
</comment>
<feature type="binding site" evidence="7">
    <location>
        <position position="48"/>
    </location>
    <ligand>
        <name>carbamoyl phosphate</name>
        <dbReference type="ChEBI" id="CHEBI:58228"/>
    </ligand>
</feature>
<dbReference type="InterPro" id="IPR006132">
    <property type="entry name" value="Asp/Orn_carbamoyltranf_P-bd"/>
</dbReference>
<feature type="binding site" evidence="7">
    <location>
        <position position="209"/>
    </location>
    <ligand>
        <name>L-aspartate</name>
        <dbReference type="ChEBI" id="CHEBI:29991"/>
    </ligand>
</feature>
<dbReference type="PROSITE" id="PS00097">
    <property type="entry name" value="CARBAMOYLTRANSFERASE"/>
    <property type="match status" value="1"/>
</dbReference>
<dbReference type="UniPathway" id="UPA00070">
    <property type="reaction ID" value="UER00116"/>
</dbReference>
<feature type="domain" description="Aspartate/ornithine carbamoyltransferase Asp/Orn-binding" evidence="8">
    <location>
        <begin position="145"/>
        <end position="286"/>
    </location>
</feature>
<feature type="binding site" evidence="7">
    <location>
        <position position="251"/>
    </location>
    <ligand>
        <name>carbamoyl phosphate</name>
        <dbReference type="ChEBI" id="CHEBI:58228"/>
    </ligand>
</feature>
<evidence type="ECO:0000256" key="6">
    <source>
        <dbReference type="ARBA" id="ARBA00048859"/>
    </source>
</evidence>
<dbReference type="InterPro" id="IPR002082">
    <property type="entry name" value="Asp_carbamoyltransf"/>
</dbReference>
<feature type="binding site" evidence="7">
    <location>
        <position position="49"/>
    </location>
    <ligand>
        <name>carbamoyl phosphate</name>
        <dbReference type="ChEBI" id="CHEBI:58228"/>
    </ligand>
</feature>
<dbReference type="EMBL" id="JACHGH010000003">
    <property type="protein sequence ID" value="MBB6452991.1"/>
    <property type="molecule type" value="Genomic_DNA"/>
</dbReference>
<dbReference type="GO" id="GO:0016597">
    <property type="term" value="F:amino acid binding"/>
    <property type="evidence" value="ECO:0007669"/>
    <property type="project" value="InterPro"/>
</dbReference>
<feature type="binding site" evidence="7">
    <location>
        <position position="98"/>
    </location>
    <ligand>
        <name>carbamoyl phosphate</name>
        <dbReference type="ChEBI" id="CHEBI:58228"/>
    </ligand>
</feature>
<evidence type="ECO:0000256" key="5">
    <source>
        <dbReference type="ARBA" id="ARBA00043884"/>
    </source>
</evidence>
<evidence type="ECO:0000256" key="7">
    <source>
        <dbReference type="HAMAP-Rule" id="MF_00001"/>
    </source>
</evidence>
<dbReference type="InterPro" id="IPR006131">
    <property type="entry name" value="Asp_carbamoyltransf_Asp/Orn-bd"/>
</dbReference>
<comment type="function">
    <text evidence="5 7">Catalyzes the condensation of carbamoyl phosphate and aspartate to form carbamoyl aspartate and inorganic phosphate, the committed step in the de novo pyrimidine nucleotide biosynthesis pathway.</text>
</comment>
<evidence type="ECO:0000313" key="11">
    <source>
        <dbReference type="Proteomes" id="UP000581688"/>
    </source>
</evidence>
<comment type="subunit">
    <text evidence="7">Heterododecamer (2C3:3R2) of six catalytic PyrB chains organized as two trimers (C3), and six regulatory PyrI chains organized as three dimers (R2).</text>
</comment>
<feature type="binding site" evidence="7">
    <location>
        <position position="129"/>
    </location>
    <ligand>
        <name>carbamoyl phosphate</name>
        <dbReference type="ChEBI" id="CHEBI:58228"/>
    </ligand>
</feature>
<proteinExistence type="inferred from homology"/>
<dbReference type="GO" id="GO:0044205">
    <property type="term" value="P:'de novo' UMP biosynthetic process"/>
    <property type="evidence" value="ECO:0007669"/>
    <property type="project" value="UniProtKB-UniRule"/>
</dbReference>
<dbReference type="InterPro" id="IPR006130">
    <property type="entry name" value="Asp/Orn_carbamoylTrfase"/>
</dbReference>
<dbReference type="PRINTS" id="PR00100">
    <property type="entry name" value="AOTCASE"/>
</dbReference>
<dbReference type="NCBIfam" id="TIGR00670">
    <property type="entry name" value="asp_carb_tr"/>
    <property type="match status" value="1"/>
</dbReference>
<comment type="caution">
    <text evidence="10">The sequence shown here is derived from an EMBL/GenBank/DDBJ whole genome shotgun (WGS) entry which is preliminary data.</text>
</comment>
<evidence type="ECO:0000259" key="8">
    <source>
        <dbReference type="Pfam" id="PF00185"/>
    </source>
</evidence>
<name>A0A841Q3L1_9BACI</name>
<organism evidence="10 11">
    <name type="scientific">Salirhabdus euzebyi</name>
    <dbReference type="NCBI Taxonomy" id="394506"/>
    <lineage>
        <taxon>Bacteria</taxon>
        <taxon>Bacillati</taxon>
        <taxon>Bacillota</taxon>
        <taxon>Bacilli</taxon>
        <taxon>Bacillales</taxon>
        <taxon>Bacillaceae</taxon>
        <taxon>Salirhabdus</taxon>
    </lineage>
</organism>
<feature type="binding site" evidence="7">
    <location>
        <position position="159"/>
    </location>
    <ligand>
        <name>L-aspartate</name>
        <dbReference type="ChEBI" id="CHEBI:29991"/>
    </ligand>
</feature>
<dbReference type="RefSeq" id="WP_174495520.1">
    <property type="nucleotide sequence ID" value="NZ_CADDWK010000003.1"/>
</dbReference>
<comment type="pathway">
    <text evidence="1 7">Pyrimidine metabolism; UMP biosynthesis via de novo pathway; (S)-dihydroorotate from bicarbonate: step 2/3.</text>
</comment>
<dbReference type="Pfam" id="PF02729">
    <property type="entry name" value="OTCace_N"/>
    <property type="match status" value="1"/>
</dbReference>
<evidence type="ECO:0000256" key="1">
    <source>
        <dbReference type="ARBA" id="ARBA00004852"/>
    </source>
</evidence>
<comment type="catalytic activity">
    <reaction evidence="6 7">
        <text>carbamoyl phosphate + L-aspartate = N-carbamoyl-L-aspartate + phosphate + H(+)</text>
        <dbReference type="Rhea" id="RHEA:20013"/>
        <dbReference type="ChEBI" id="CHEBI:15378"/>
        <dbReference type="ChEBI" id="CHEBI:29991"/>
        <dbReference type="ChEBI" id="CHEBI:32814"/>
        <dbReference type="ChEBI" id="CHEBI:43474"/>
        <dbReference type="ChEBI" id="CHEBI:58228"/>
        <dbReference type="EC" id="2.1.3.2"/>
    </reaction>
</comment>
<evidence type="ECO:0000313" key="10">
    <source>
        <dbReference type="EMBL" id="MBB6452991.1"/>
    </source>
</evidence>
<gene>
    <name evidence="7" type="primary">pyrB</name>
    <name evidence="10" type="ORF">HNQ94_001437</name>
</gene>
<feature type="binding site" evidence="7">
    <location>
        <position position="126"/>
    </location>
    <ligand>
        <name>carbamoyl phosphate</name>
        <dbReference type="ChEBI" id="CHEBI:58228"/>
    </ligand>
</feature>
<dbReference type="GO" id="GO:0005829">
    <property type="term" value="C:cytosol"/>
    <property type="evidence" value="ECO:0007669"/>
    <property type="project" value="TreeGrafter"/>
</dbReference>
<accession>A0A841Q3L1</accession>